<keyword evidence="4" id="KW-0679">Respiratory chain</keyword>
<keyword evidence="9" id="KW-0732">Signal</keyword>
<accession>A0AA41QJM7</accession>
<dbReference type="PANTHER" id="PTHR35008">
    <property type="entry name" value="BLL4482 PROTEIN-RELATED"/>
    <property type="match status" value="1"/>
</dbReference>
<name>A0AA41QJM7_9HYPH</name>
<dbReference type="EMBL" id="JALAZD010000001">
    <property type="protein sequence ID" value="MCI0125387.1"/>
    <property type="molecule type" value="Genomic_DNA"/>
</dbReference>
<feature type="signal peptide" evidence="9">
    <location>
        <begin position="1"/>
        <end position="24"/>
    </location>
</feature>
<dbReference type="RefSeq" id="WP_052015746.1">
    <property type="nucleotide sequence ID" value="NZ_CP068983.1"/>
</dbReference>
<keyword evidence="3 8" id="KW-0349">Heme</keyword>
<evidence type="ECO:0000256" key="8">
    <source>
        <dbReference type="PROSITE-ProRule" id="PRU00433"/>
    </source>
</evidence>
<feature type="chain" id="PRO_5041308890" evidence="9">
    <location>
        <begin position="25"/>
        <end position="133"/>
    </location>
</feature>
<evidence type="ECO:0000256" key="3">
    <source>
        <dbReference type="ARBA" id="ARBA00022617"/>
    </source>
</evidence>
<dbReference type="Pfam" id="PF13442">
    <property type="entry name" value="Cytochrome_CBB3"/>
    <property type="match status" value="1"/>
</dbReference>
<proteinExistence type="predicted"/>
<keyword evidence="6" id="KW-0249">Electron transport</keyword>
<dbReference type="PANTHER" id="PTHR35008:SF8">
    <property type="entry name" value="ALCOHOL DEHYDROGENASE CYTOCHROME C SUBUNIT"/>
    <property type="match status" value="1"/>
</dbReference>
<dbReference type="PROSITE" id="PS51007">
    <property type="entry name" value="CYTC"/>
    <property type="match status" value="1"/>
</dbReference>
<dbReference type="SUPFAM" id="SSF46626">
    <property type="entry name" value="Cytochrome c"/>
    <property type="match status" value="1"/>
</dbReference>
<comment type="caution">
    <text evidence="11">The sequence shown here is derived from an EMBL/GenBank/DDBJ whole genome shotgun (WGS) entry which is preliminary data.</text>
</comment>
<keyword evidence="12" id="KW-1185">Reference proteome</keyword>
<keyword evidence="5 8" id="KW-0479">Metal-binding</keyword>
<evidence type="ECO:0000313" key="12">
    <source>
        <dbReference type="Proteomes" id="UP001156140"/>
    </source>
</evidence>
<dbReference type="InterPro" id="IPR051459">
    <property type="entry name" value="Cytochrome_c-type_DH"/>
</dbReference>
<protein>
    <submittedName>
        <fullName evidence="11">Cytochrome c</fullName>
    </submittedName>
</protein>
<dbReference type="InterPro" id="IPR008168">
    <property type="entry name" value="Cyt_C_IC"/>
</dbReference>
<evidence type="ECO:0000256" key="7">
    <source>
        <dbReference type="ARBA" id="ARBA00023004"/>
    </source>
</evidence>
<evidence type="ECO:0000256" key="5">
    <source>
        <dbReference type="ARBA" id="ARBA00022723"/>
    </source>
</evidence>
<dbReference type="InterPro" id="IPR036909">
    <property type="entry name" value="Cyt_c-like_dom_sf"/>
</dbReference>
<dbReference type="GO" id="GO:0009055">
    <property type="term" value="F:electron transfer activity"/>
    <property type="evidence" value="ECO:0007669"/>
    <property type="project" value="InterPro"/>
</dbReference>
<dbReference type="GO" id="GO:0020037">
    <property type="term" value="F:heme binding"/>
    <property type="evidence" value="ECO:0007669"/>
    <property type="project" value="InterPro"/>
</dbReference>
<evidence type="ECO:0000256" key="1">
    <source>
        <dbReference type="ARBA" id="ARBA00001926"/>
    </source>
</evidence>
<gene>
    <name evidence="11" type="ORF">ML536_00950</name>
</gene>
<evidence type="ECO:0000256" key="2">
    <source>
        <dbReference type="ARBA" id="ARBA00022448"/>
    </source>
</evidence>
<keyword evidence="7 8" id="KW-0408">Iron</keyword>
<feature type="domain" description="Cytochrome c" evidence="10">
    <location>
        <begin position="35"/>
        <end position="112"/>
    </location>
</feature>
<evidence type="ECO:0000313" key="11">
    <source>
        <dbReference type="EMBL" id="MCI0125387.1"/>
    </source>
</evidence>
<dbReference type="GO" id="GO:0005506">
    <property type="term" value="F:iron ion binding"/>
    <property type="evidence" value="ECO:0007669"/>
    <property type="project" value="InterPro"/>
</dbReference>
<evidence type="ECO:0000256" key="9">
    <source>
        <dbReference type="SAM" id="SignalP"/>
    </source>
</evidence>
<comment type="cofactor">
    <cofactor evidence="1">
        <name>heme c</name>
        <dbReference type="ChEBI" id="CHEBI:61717"/>
    </cofactor>
</comment>
<evidence type="ECO:0000256" key="6">
    <source>
        <dbReference type="ARBA" id="ARBA00022982"/>
    </source>
</evidence>
<sequence>MTSFVKSWAAALALTVMTSGAAFAQPANDEATKEAYIKQGEVVFNDYCSACHGANGEGGSGPALAKNGFVNGRAAVINQVLFGATDHGMPPFAPVLTDEQVAQVATYIRNSWGNKAGIVLPRSVELRRTETSN</sequence>
<dbReference type="Gene3D" id="1.10.760.10">
    <property type="entry name" value="Cytochrome c-like domain"/>
    <property type="match status" value="1"/>
</dbReference>
<evidence type="ECO:0000259" key="10">
    <source>
        <dbReference type="PROSITE" id="PS51007"/>
    </source>
</evidence>
<organism evidence="11 12">
    <name type="scientific">Paradevosia shaoguanensis</name>
    <dbReference type="NCBI Taxonomy" id="1335043"/>
    <lineage>
        <taxon>Bacteria</taxon>
        <taxon>Pseudomonadati</taxon>
        <taxon>Pseudomonadota</taxon>
        <taxon>Alphaproteobacteria</taxon>
        <taxon>Hyphomicrobiales</taxon>
        <taxon>Devosiaceae</taxon>
        <taxon>Paradevosia</taxon>
    </lineage>
</organism>
<dbReference type="PRINTS" id="PR00605">
    <property type="entry name" value="CYTCHROMECIC"/>
</dbReference>
<dbReference type="InterPro" id="IPR009056">
    <property type="entry name" value="Cyt_c-like_dom"/>
</dbReference>
<dbReference type="Proteomes" id="UP001156140">
    <property type="component" value="Unassembled WGS sequence"/>
</dbReference>
<keyword evidence="2" id="KW-0813">Transport</keyword>
<reference evidence="11" key="1">
    <citation type="submission" date="2022-03" db="EMBL/GenBank/DDBJ databases">
        <title>The complete genome sequence of a Methyloterrigena soli.</title>
        <authorList>
            <person name="Zi Z."/>
        </authorList>
    </citation>
    <scope>NUCLEOTIDE SEQUENCE</scope>
    <source>
        <strain evidence="11">M48</strain>
    </source>
</reference>
<dbReference type="AlphaFoldDB" id="A0AA41QJM7"/>
<evidence type="ECO:0000256" key="4">
    <source>
        <dbReference type="ARBA" id="ARBA00022660"/>
    </source>
</evidence>